<dbReference type="PANTHER" id="PTHR11439:SF495">
    <property type="entry name" value="REVERSE TRANSCRIPTASE, RNA-DEPENDENT DNA POLYMERASE-RELATED"/>
    <property type="match status" value="1"/>
</dbReference>
<dbReference type="PANTHER" id="PTHR11439">
    <property type="entry name" value="GAG-POL-RELATED RETROTRANSPOSON"/>
    <property type="match status" value="1"/>
</dbReference>
<dbReference type="InterPro" id="IPR013103">
    <property type="entry name" value="RVT_2"/>
</dbReference>
<dbReference type="SUPFAM" id="SSF56672">
    <property type="entry name" value="DNA/RNA polymerases"/>
    <property type="match status" value="1"/>
</dbReference>
<dbReference type="AlphaFoldDB" id="A0A6L2NK03"/>
<sequence length="290" mass="33614">MREEMQQFKIQNVWVLVYFPAGKYAIGTKWIPKNKRDAKGIVVRNKARLVAQGHQQEEGIDYDEVFAPVARIEAIRLFLAFASYLEFLVYQMDVKSVFLYGRIDEEVYVTQPKVFVDPQHPKRVYKVVKALYGLHQAPRAWYAILSTFLLKHGYKRGTIDKTLFLKKNNRDIIMVQVYMDDIIFGSTKKAWCNEFEALMKGEFQMSDVGELTFFLVSVCSRHQVTPTISNFEAVKKIFKYLKGQPKLGLWYPKESPLVLEAYSDSDYAGANKDRKSTIGGCQFLDRRLIS</sequence>
<evidence type="ECO:0000313" key="2">
    <source>
        <dbReference type="EMBL" id="GEU85789.1"/>
    </source>
</evidence>
<protein>
    <submittedName>
        <fullName evidence="2">Putative ribonuclease H-like domain-containing protein</fullName>
    </submittedName>
</protein>
<gene>
    <name evidence="2" type="ORF">Tci_057767</name>
</gene>
<dbReference type="EMBL" id="BKCJ010009180">
    <property type="protein sequence ID" value="GEU85789.1"/>
    <property type="molecule type" value="Genomic_DNA"/>
</dbReference>
<dbReference type="Pfam" id="PF07727">
    <property type="entry name" value="RVT_2"/>
    <property type="match status" value="1"/>
</dbReference>
<feature type="domain" description="Reverse transcriptase Ty1/copia-type" evidence="1">
    <location>
        <begin position="12"/>
        <end position="237"/>
    </location>
</feature>
<accession>A0A6L2NK03</accession>
<organism evidence="2">
    <name type="scientific">Tanacetum cinerariifolium</name>
    <name type="common">Dalmatian daisy</name>
    <name type="synonym">Chrysanthemum cinerariifolium</name>
    <dbReference type="NCBI Taxonomy" id="118510"/>
    <lineage>
        <taxon>Eukaryota</taxon>
        <taxon>Viridiplantae</taxon>
        <taxon>Streptophyta</taxon>
        <taxon>Embryophyta</taxon>
        <taxon>Tracheophyta</taxon>
        <taxon>Spermatophyta</taxon>
        <taxon>Magnoliopsida</taxon>
        <taxon>eudicotyledons</taxon>
        <taxon>Gunneridae</taxon>
        <taxon>Pentapetalae</taxon>
        <taxon>asterids</taxon>
        <taxon>campanulids</taxon>
        <taxon>Asterales</taxon>
        <taxon>Asteraceae</taxon>
        <taxon>Asteroideae</taxon>
        <taxon>Anthemideae</taxon>
        <taxon>Anthemidinae</taxon>
        <taxon>Tanacetum</taxon>
    </lineage>
</organism>
<comment type="caution">
    <text evidence="2">The sequence shown here is derived from an EMBL/GenBank/DDBJ whole genome shotgun (WGS) entry which is preliminary data.</text>
</comment>
<evidence type="ECO:0000259" key="1">
    <source>
        <dbReference type="Pfam" id="PF07727"/>
    </source>
</evidence>
<name>A0A6L2NK03_TANCI</name>
<dbReference type="InterPro" id="IPR043502">
    <property type="entry name" value="DNA/RNA_pol_sf"/>
</dbReference>
<reference evidence="2" key="1">
    <citation type="journal article" date="2019" name="Sci. Rep.">
        <title>Draft genome of Tanacetum cinerariifolium, the natural source of mosquito coil.</title>
        <authorList>
            <person name="Yamashiro T."/>
            <person name="Shiraishi A."/>
            <person name="Satake H."/>
            <person name="Nakayama K."/>
        </authorList>
    </citation>
    <scope>NUCLEOTIDE SEQUENCE</scope>
</reference>
<proteinExistence type="predicted"/>